<proteinExistence type="inferred from homology"/>
<evidence type="ECO:0000259" key="11">
    <source>
        <dbReference type="PROSITE" id="PS51456"/>
    </source>
</evidence>
<dbReference type="PANTHER" id="PTHR13140:SF857">
    <property type="entry name" value="MYOSIN-11"/>
    <property type="match status" value="1"/>
</dbReference>
<dbReference type="Gene3D" id="1.20.120.720">
    <property type="entry name" value="Myosin VI head, motor domain, U50 subdomain"/>
    <property type="match status" value="1"/>
</dbReference>
<evidence type="ECO:0000256" key="9">
    <source>
        <dbReference type="SAM" id="Coils"/>
    </source>
</evidence>
<dbReference type="GO" id="GO:0005737">
    <property type="term" value="C:cytoplasm"/>
    <property type="evidence" value="ECO:0007669"/>
    <property type="project" value="TreeGrafter"/>
</dbReference>
<dbReference type="InterPro" id="IPR001609">
    <property type="entry name" value="Myosin_head_motor_dom-like"/>
</dbReference>
<dbReference type="GO" id="GO:0051015">
    <property type="term" value="F:actin filament binding"/>
    <property type="evidence" value="ECO:0007669"/>
    <property type="project" value="TreeGrafter"/>
</dbReference>
<reference evidence="13" key="1">
    <citation type="submission" date="2020-12" db="UniProtKB">
        <authorList>
            <consortium name="WormBaseParasite"/>
        </authorList>
    </citation>
    <scope>IDENTIFICATION</scope>
    <source>
        <strain evidence="13">MHco3</strain>
    </source>
</reference>
<feature type="domain" description="Myosin motor" evidence="11">
    <location>
        <begin position="91"/>
        <end position="789"/>
    </location>
</feature>
<dbReference type="InterPro" id="IPR027417">
    <property type="entry name" value="P-loop_NTPase"/>
</dbReference>
<accession>A0A7I4YPB8</accession>
<feature type="region of interest" description="Disordered" evidence="10">
    <location>
        <begin position="1172"/>
        <end position="1196"/>
    </location>
</feature>
<dbReference type="Proteomes" id="UP000025227">
    <property type="component" value="Unplaced"/>
</dbReference>
<comment type="similarity">
    <text evidence="1 8">Belongs to the TRAFAC class myosin-kinesin ATPase superfamily. Myosin family.</text>
</comment>
<feature type="coiled-coil region" evidence="9">
    <location>
        <begin position="1393"/>
        <end position="1427"/>
    </location>
</feature>
<dbReference type="PANTHER" id="PTHR13140">
    <property type="entry name" value="MYOSIN"/>
    <property type="match status" value="1"/>
</dbReference>
<dbReference type="GO" id="GO:0016020">
    <property type="term" value="C:membrane"/>
    <property type="evidence" value="ECO:0007669"/>
    <property type="project" value="TreeGrafter"/>
</dbReference>
<feature type="binding site" evidence="8">
    <location>
        <begin position="183"/>
        <end position="190"/>
    </location>
    <ligand>
        <name>ATP</name>
        <dbReference type="ChEBI" id="CHEBI:30616"/>
    </ligand>
</feature>
<dbReference type="OMA" id="YSWLDIY"/>
<name>A0A7I4YPB8_HAECO</name>
<evidence type="ECO:0000256" key="8">
    <source>
        <dbReference type="PROSITE-ProRule" id="PRU00782"/>
    </source>
</evidence>
<organism evidence="12 13">
    <name type="scientific">Haemonchus contortus</name>
    <name type="common">Barber pole worm</name>
    <dbReference type="NCBI Taxonomy" id="6289"/>
    <lineage>
        <taxon>Eukaryota</taxon>
        <taxon>Metazoa</taxon>
        <taxon>Ecdysozoa</taxon>
        <taxon>Nematoda</taxon>
        <taxon>Chromadorea</taxon>
        <taxon>Rhabditida</taxon>
        <taxon>Rhabditina</taxon>
        <taxon>Rhabditomorpha</taxon>
        <taxon>Strongyloidea</taxon>
        <taxon>Trichostrongylidae</taxon>
        <taxon>Haemonchus</taxon>
    </lineage>
</organism>
<evidence type="ECO:0000256" key="4">
    <source>
        <dbReference type="ARBA" id="ARBA00023054"/>
    </source>
</evidence>
<dbReference type="WBParaSite" id="HCON_00127280-00001">
    <property type="protein sequence ID" value="HCON_00127280-00001"/>
    <property type="gene ID" value="HCON_00127280"/>
</dbReference>
<feature type="coiled-coil region" evidence="9">
    <location>
        <begin position="853"/>
        <end position="1172"/>
    </location>
</feature>
<dbReference type="GO" id="GO:0007015">
    <property type="term" value="P:actin filament organization"/>
    <property type="evidence" value="ECO:0007669"/>
    <property type="project" value="TreeGrafter"/>
</dbReference>
<feature type="compositionally biased region" description="Low complexity" evidence="10">
    <location>
        <begin position="1184"/>
        <end position="1196"/>
    </location>
</feature>
<dbReference type="GO" id="GO:0016459">
    <property type="term" value="C:myosin complex"/>
    <property type="evidence" value="ECO:0007669"/>
    <property type="project" value="UniProtKB-KW"/>
</dbReference>
<sequence length="1492" mass="171969">HYASASTTLMDVAVLRYLQPAKAGHDEDQLFENRIWIPDIDLGYRLAAVLDDGLNDVLVGFRDEQGFFEKKRLPLQKRVPRVECETPTLNSLASDLCHLTEPNAATVLDSLARRYQQNVIHTYCGLFCVVLNPWRTLPIYTTDVMSTYRTGVGDSYPHVYTVAQSAYDGILRGGRNQSILITGESGAGKTENTKKIIEYILECCGCTPKEQSQEPSNGKLQNGYISHGSTVGRDVISAGVLLEAFGNARTTHNNNSSRFGKFIRIEFNEHGKLQSAQIECYLLEKSRVVNQDAGNRNFHVFYQLLSKAFPDEMRQKLLLTQTPDRYKFLNQGNVCVDKEIDDVANGLLTDQAMDRLGITVDEKFEVYSAIAACLLIGEIKFGERSGLDMSYVDGKAEVDAVTSLLGLKSSRLVEALTQPSIRVGDKVIRKNQNMQKSIFSAAALAKVLYERIFKWLLGKCNEAISANTSMLAESIMSSFIGVLDIAGFEIVQKNSFEQLCINYTNEKLQAFFNHFMFVREQSEYLEEGIQWIQSDFALDLQPTIDIIEKPLGLLSLLEEECVVPNGSDQSLLQKLCTTLEKSPQFRKAKQSQRCQSVRHFTIKHYAGSVDYNIDSWVEKNRDVVENAILEVMGESTKPFVKNLFPPVSTDLTRSRRGTLCQSTVTFLYKNQLSSLLETLSSSSAHFIRCVVPNYERVPNKVDGPLVLSQLRCNGVLEGIRICREGYPSRLSFAEFVQRYRMFAKEAPQNGRGADEICVAAGVDPLRYQIGKTKIFCKIGVVSELEAKRRDYVNNIITNIQARIRWIHMQRDCQIRKKRLAATRTIQNNVRKFAELADWPWYRVFNLVRPLIPKERDKERIQELELENEKLRSENEELRHELLKASASCDVLKMKVEEAEQAVEEAHRVTEREIAEKNKEIKRVRYEMQQNEDVFDLLEKKYDEQHQKVMRMNESLREYERKLDQVDMEKEELQKDLKKLRDMFEKEKMLRETKEKECERFETQVAELNARLTKLMDELDQAKEKLLRSESEIEEEKSRAQRQMNAVSELQKTISDLNTRLASHDAVLLEERNLRRKMERDHDQTKEDYSHIQASLKKWQQKHDVLKEECRRKDQEISRLEKKLEDKEVVMADCLRELKEQHKTRVTELEERIADMKRKIMKLESENNLQKMKLETPIERESSVDSDYGRSSSSRISSQYGRQYSLMSLSSFTSVRTLNHRRMTGDSDMSSSLHSPRRRGDSQYDFSSCSLSRAPSTSNVIEKDRKISELERQLRESHTEQQLMKREIEVYKGSLSSIEMEKESLLRQNINANASLEELRRQLAAAESAADGLSERLRRAQADAESWKRKHEEAVQEAKNDILHERKRAAEKIAACQHEYALRSARRGTDDSERDRLRDELSRVQVELDRAVTTIRQLEGNVQSQEALGGTLEAQYRTALMELETARDENCALKAKIRRQYKQIELLTQQDETNSALNTFENKLERMDQKEHI</sequence>
<dbReference type="Pfam" id="PF00063">
    <property type="entry name" value="Myosin_head"/>
    <property type="match status" value="1"/>
</dbReference>
<dbReference type="Gene3D" id="1.20.58.530">
    <property type="match status" value="1"/>
</dbReference>
<evidence type="ECO:0000256" key="10">
    <source>
        <dbReference type="SAM" id="MobiDB-lite"/>
    </source>
</evidence>
<keyword evidence="12" id="KW-1185">Reference proteome</keyword>
<keyword evidence="6 8" id="KW-0505">Motor protein</keyword>
<keyword evidence="3 8" id="KW-0067">ATP-binding</keyword>
<feature type="compositionally biased region" description="Basic and acidic residues" evidence="10">
    <location>
        <begin position="1172"/>
        <end position="1182"/>
    </location>
</feature>
<dbReference type="Gene3D" id="3.40.850.10">
    <property type="entry name" value="Kinesin motor domain"/>
    <property type="match status" value="1"/>
</dbReference>
<dbReference type="PRINTS" id="PR00193">
    <property type="entry name" value="MYOSINHEAVY"/>
</dbReference>
<dbReference type="GO" id="GO:0005524">
    <property type="term" value="F:ATP binding"/>
    <property type="evidence" value="ECO:0007669"/>
    <property type="project" value="UniProtKB-UniRule"/>
</dbReference>
<feature type="compositionally biased region" description="Polar residues" evidence="10">
    <location>
        <begin position="1243"/>
        <end position="1259"/>
    </location>
</feature>
<evidence type="ECO:0000313" key="13">
    <source>
        <dbReference type="WBParaSite" id="HCON_00127280-00001"/>
    </source>
</evidence>
<evidence type="ECO:0000256" key="7">
    <source>
        <dbReference type="ARBA" id="ARBA00023203"/>
    </source>
</evidence>
<evidence type="ECO:0000256" key="5">
    <source>
        <dbReference type="ARBA" id="ARBA00023123"/>
    </source>
</evidence>
<keyword evidence="4 9" id="KW-0175">Coiled coil</keyword>
<dbReference type="SMART" id="SM00242">
    <property type="entry name" value="MYSc"/>
    <property type="match status" value="1"/>
</dbReference>
<dbReference type="Gene3D" id="4.10.270.10">
    <property type="entry name" value="Myosin, subunit A"/>
    <property type="match status" value="1"/>
</dbReference>
<feature type="region of interest" description="Actin-binding" evidence="8">
    <location>
        <begin position="672"/>
        <end position="694"/>
    </location>
</feature>
<feature type="region of interest" description="Disordered" evidence="10">
    <location>
        <begin position="1221"/>
        <end position="1261"/>
    </location>
</feature>
<evidence type="ECO:0000256" key="3">
    <source>
        <dbReference type="ARBA" id="ARBA00022840"/>
    </source>
</evidence>
<dbReference type="PROSITE" id="PS51456">
    <property type="entry name" value="MYOSIN_MOTOR"/>
    <property type="match status" value="1"/>
</dbReference>
<keyword evidence="7 8" id="KW-0009">Actin-binding</keyword>
<dbReference type="GO" id="GO:0000146">
    <property type="term" value="F:microfilament motor activity"/>
    <property type="evidence" value="ECO:0007669"/>
    <property type="project" value="TreeGrafter"/>
</dbReference>
<dbReference type="FunFam" id="1.10.10.820:FF:000001">
    <property type="entry name" value="Myosin heavy chain"/>
    <property type="match status" value="1"/>
</dbReference>
<keyword evidence="5 8" id="KW-0518">Myosin</keyword>
<dbReference type="Gene3D" id="1.10.10.820">
    <property type="match status" value="1"/>
</dbReference>
<dbReference type="InterPro" id="IPR036961">
    <property type="entry name" value="Kinesin_motor_dom_sf"/>
</dbReference>
<evidence type="ECO:0000256" key="2">
    <source>
        <dbReference type="ARBA" id="ARBA00022741"/>
    </source>
</evidence>
<dbReference type="SUPFAM" id="SSF52540">
    <property type="entry name" value="P-loop containing nucleoside triphosphate hydrolases"/>
    <property type="match status" value="1"/>
</dbReference>
<keyword evidence="2 8" id="KW-0547">Nucleotide-binding</keyword>
<evidence type="ECO:0000313" key="12">
    <source>
        <dbReference type="Proteomes" id="UP000025227"/>
    </source>
</evidence>
<protein>
    <submittedName>
        <fullName evidence="13">Myosin motor domain-containing protein</fullName>
    </submittedName>
</protein>
<dbReference type="Gene3D" id="6.20.240.20">
    <property type="match status" value="1"/>
</dbReference>
<dbReference type="CDD" id="cd01377">
    <property type="entry name" value="MYSc_class_II"/>
    <property type="match status" value="1"/>
</dbReference>
<evidence type="ECO:0000256" key="1">
    <source>
        <dbReference type="ARBA" id="ARBA00008314"/>
    </source>
</evidence>
<evidence type="ECO:0000256" key="6">
    <source>
        <dbReference type="ARBA" id="ARBA00023175"/>
    </source>
</evidence>
<dbReference type="OrthoDB" id="312459at2759"/>